<evidence type="ECO:0000256" key="4">
    <source>
        <dbReference type="ARBA" id="ARBA00023163"/>
    </source>
</evidence>
<evidence type="ECO:0000256" key="3">
    <source>
        <dbReference type="ARBA" id="ARBA00023015"/>
    </source>
</evidence>
<dbReference type="InterPro" id="IPR033389">
    <property type="entry name" value="AUX/IAA_dom"/>
</dbReference>
<dbReference type="Gene3D" id="3.40.50.1820">
    <property type="entry name" value="alpha/beta hydrolase"/>
    <property type="match status" value="2"/>
</dbReference>
<protein>
    <recommendedName>
        <fullName evidence="7">Auxin-responsive protein</fullName>
    </recommendedName>
</protein>
<dbReference type="GO" id="GO:0005634">
    <property type="term" value="C:nucleus"/>
    <property type="evidence" value="ECO:0007669"/>
    <property type="project" value="UniProtKB-SubCell"/>
</dbReference>
<name>A0A498I6A0_MALDO</name>
<accession>A0A498I6A0</accession>
<proteinExistence type="inferred from homology"/>
<dbReference type="GO" id="GO:0009734">
    <property type="term" value="P:auxin-activated signaling pathway"/>
    <property type="evidence" value="ECO:0007669"/>
    <property type="project" value="UniProtKB-UniRule"/>
</dbReference>
<dbReference type="Proteomes" id="UP000290289">
    <property type="component" value="Chromosome 13"/>
</dbReference>
<comment type="caution">
    <text evidence="10">The sequence shown here is derived from an EMBL/GenBank/DDBJ whole genome shotgun (WGS) entry which is preliminary data.</text>
</comment>
<feature type="domain" description="PB1" evidence="9">
    <location>
        <begin position="713"/>
        <end position="799"/>
    </location>
</feature>
<dbReference type="InterPro" id="IPR053793">
    <property type="entry name" value="PB1-like"/>
</dbReference>
<dbReference type="InterPro" id="IPR029058">
    <property type="entry name" value="AB_hydrolase_fold"/>
</dbReference>
<dbReference type="SUPFAM" id="SSF54277">
    <property type="entry name" value="CAD &amp; PB1 domains"/>
    <property type="match status" value="1"/>
</dbReference>
<dbReference type="AlphaFoldDB" id="A0A498I6A0"/>
<sequence>MAAIPYDIRCALLLNHHASSLSSPSSSTSSPSLSTIRSLSPTLLGSRASAARRVLSLSTSCWTTSFRLRAFSTDPGEAAAVKLPEKPSICTADELHYVSVPNSDWKLALWRYLPCPKAPQRKHPLLLLSGVGTNAIGYDLSPESSFARYMSRQGFETWVLEVRGAGLSVQESDRKEIQQSAHERSEEMEAVSESATDAAFPAASAPETPAQEEKDENSVSKSATDAAFPVASAPETPAREEKHENSSSKKSATNGAFSAEKQSGASAPEVPAQGVISAFSGDVTNTVTVGDESKSVTKLTENFTQLSERFSGILSEGQSTIMAAKLLDQISKLFAGSALSERINEISYKISGLLETRQNSAIASQIKDLSQRLVNIIEEGQRSVSPPLFDLQERFNSTLEDFQKQLELMVKYDWDFDHYLEEDVPAVMDYIMAESKPKDGKLLAVGHSMGGSEGRESQLAAVVTIASSLDYTSSKSTLKLLIPLADPAQALNVPAIPLGSLLAATYPLSTRPPYVFSWLNNLISAEDMMHPELLEKLVLNNFCTIPAKLLLQLTTAFRKGGLRDRSGAYLYKDHINKSSVPILALAGDQDLICPPEAVEGSGAGPSMYSRISLSARLNLITKTMKQSLQFVTGSVYYEAKENDGIIDLGLSLRALQPETYHPSAHLVSLEGYDDLIDWPQANLNLKNTSILNVRNVAEDCDEEAEGVQSKERRAYVKVNMDGLVIGRKVCIPDHSGYSSLAFQLEDMFGRQSGSGLRLFQDGSEFLLFYKDRDDNWRTVGDVPWKEFVECVTRMRIAKKNQAFLSPALKFN</sequence>
<dbReference type="FunFam" id="3.40.50.1820:FF:000119">
    <property type="entry name" value="Alpha/beta hydrolase family protein"/>
    <property type="match status" value="1"/>
</dbReference>
<evidence type="ECO:0000256" key="8">
    <source>
        <dbReference type="SAM" id="MobiDB-lite"/>
    </source>
</evidence>
<dbReference type="PANTHER" id="PTHR11005">
    <property type="entry name" value="LYSOSOMAL ACID LIPASE-RELATED"/>
    <property type="match status" value="1"/>
</dbReference>
<comment type="subcellular location">
    <subcellularLocation>
        <location evidence="1 7">Nucleus</location>
    </subcellularLocation>
</comment>
<evidence type="ECO:0000256" key="7">
    <source>
        <dbReference type="RuleBase" id="RU004549"/>
    </source>
</evidence>
<dbReference type="Pfam" id="PF02309">
    <property type="entry name" value="AUX_IAA"/>
    <property type="match status" value="1"/>
</dbReference>
<gene>
    <name evidence="10" type="ORF">DVH24_040415</name>
</gene>
<feature type="compositionally biased region" description="Low complexity" evidence="8">
    <location>
        <begin position="192"/>
        <end position="209"/>
    </location>
</feature>
<reference evidence="10 11" key="1">
    <citation type="submission" date="2018-10" db="EMBL/GenBank/DDBJ databases">
        <title>A high-quality apple genome assembly.</title>
        <authorList>
            <person name="Hu J."/>
        </authorList>
    </citation>
    <scope>NUCLEOTIDE SEQUENCE [LARGE SCALE GENOMIC DNA]</scope>
    <source>
        <strain evidence="11">cv. HFTH1</strain>
        <tissue evidence="10">Young leaf</tissue>
    </source>
</reference>
<feature type="compositionally biased region" description="Basic and acidic residues" evidence="8">
    <location>
        <begin position="171"/>
        <end position="187"/>
    </location>
</feature>
<dbReference type="STRING" id="3750.A0A498I6A0"/>
<comment type="subunit">
    <text evidence="2 7">Homodimers and heterodimers.</text>
</comment>
<evidence type="ECO:0000313" key="10">
    <source>
        <dbReference type="EMBL" id="RXH79268.1"/>
    </source>
</evidence>
<dbReference type="EMBL" id="RDQH01000339">
    <property type="protein sequence ID" value="RXH79268.1"/>
    <property type="molecule type" value="Genomic_DNA"/>
</dbReference>
<evidence type="ECO:0000256" key="1">
    <source>
        <dbReference type="ARBA" id="ARBA00004123"/>
    </source>
</evidence>
<keyword evidence="6 7" id="KW-0927">Auxin signaling pathway</keyword>
<evidence type="ECO:0000313" key="11">
    <source>
        <dbReference type="Proteomes" id="UP000290289"/>
    </source>
</evidence>
<dbReference type="PROSITE" id="PS51745">
    <property type="entry name" value="PB1"/>
    <property type="match status" value="1"/>
</dbReference>
<evidence type="ECO:0000259" key="9">
    <source>
        <dbReference type="PROSITE" id="PS51745"/>
    </source>
</evidence>
<dbReference type="SUPFAM" id="SSF53474">
    <property type="entry name" value="alpha/beta-Hydrolases"/>
    <property type="match status" value="1"/>
</dbReference>
<evidence type="ECO:0000256" key="6">
    <source>
        <dbReference type="ARBA" id="ARBA00023294"/>
    </source>
</evidence>
<comment type="similarity">
    <text evidence="7">Belongs to the Aux/IAA family.</text>
</comment>
<keyword evidence="3 7" id="KW-0805">Transcription regulation</keyword>
<organism evidence="10 11">
    <name type="scientific">Malus domestica</name>
    <name type="common">Apple</name>
    <name type="synonym">Pyrus malus</name>
    <dbReference type="NCBI Taxonomy" id="3750"/>
    <lineage>
        <taxon>Eukaryota</taxon>
        <taxon>Viridiplantae</taxon>
        <taxon>Streptophyta</taxon>
        <taxon>Embryophyta</taxon>
        <taxon>Tracheophyta</taxon>
        <taxon>Spermatophyta</taxon>
        <taxon>Magnoliopsida</taxon>
        <taxon>eudicotyledons</taxon>
        <taxon>Gunneridae</taxon>
        <taxon>Pentapetalae</taxon>
        <taxon>rosids</taxon>
        <taxon>fabids</taxon>
        <taxon>Rosales</taxon>
        <taxon>Rosaceae</taxon>
        <taxon>Amygdaloideae</taxon>
        <taxon>Maleae</taxon>
        <taxon>Malus</taxon>
    </lineage>
</organism>
<comment type="function">
    <text evidence="7">Aux/IAA proteins are short-lived transcriptional factors that function as repressors of early auxin response genes at low auxin concentrations.</text>
</comment>
<keyword evidence="5 7" id="KW-0539">Nucleus</keyword>
<dbReference type="Gene3D" id="3.10.20.90">
    <property type="entry name" value="Phosphatidylinositol 3-kinase Catalytic Subunit, Chain A, domain 1"/>
    <property type="match status" value="1"/>
</dbReference>
<keyword evidence="7" id="KW-0678">Repressor</keyword>
<feature type="compositionally biased region" description="Basic and acidic residues" evidence="8">
    <location>
        <begin position="237"/>
        <end position="247"/>
    </location>
</feature>
<keyword evidence="11" id="KW-1185">Reference proteome</keyword>
<feature type="compositionally biased region" description="Polar residues" evidence="8">
    <location>
        <begin position="252"/>
        <end position="265"/>
    </location>
</feature>
<keyword evidence="4 7" id="KW-0804">Transcription</keyword>
<evidence type="ECO:0000256" key="5">
    <source>
        <dbReference type="ARBA" id="ARBA00023242"/>
    </source>
</evidence>
<evidence type="ECO:0000256" key="2">
    <source>
        <dbReference type="ARBA" id="ARBA00011726"/>
    </source>
</evidence>
<feature type="region of interest" description="Disordered" evidence="8">
    <location>
        <begin position="169"/>
        <end position="269"/>
    </location>
</feature>